<protein>
    <submittedName>
        <fullName evidence="1">CehA/McbA family metallohydrolase</fullName>
    </submittedName>
</protein>
<sequence>MCCEEDLMPPVVKDMLAKYQGLLVQRGHDWGNDRERTLSKALSALMSWCPQTQLLSIKGELYTAINQRETPGEGVRALIDLVVRALPNPLPTGLAIADRDGIRVRTPPPFATAGQPVRYQVFTVDGSGGPLTLSGATVEVDDPELVVNGYRVRAAESVETGTLRLVSDAPSRWSVVDQRGGAWFPNGVLRKYDYHGHPFFHGNDISLGVPAGTTRIRVARGCEFQQVSRQVDVQAGTEATVTLSPTRLYDAAARGWYGGDLHVHMNYSGDLVCAPPDAARMQQGEGLHVMNLLAANWHTALVYDREAFEHFIGRDLPWTSDDTVARWGVEYRNDLLGHFAALNLSAPPTRYQSGHRRSDEPQDWPPNAVAAAECRDLGATVGYTHPLSKPLGVNGSSEPVFSGFAHNSQARELVVDAALGLVDSVDLTGNHNESGTEATQYLYHRLLGCGLRLAATAGTDTMLSQSCYGIYSNPPGWARAYANLGGAPLSIESWQDAVRAGKTFATNGPWLELDVDGHGVGDTIALDGPARLPVTVSVAGVGAEQVEIVGPDGVIATRTVSPHRREARLDAFVEVTGPMWLAAVVRGGHHPDVLGPNVYAHTSPVWVDMAGQSVARGEDAAWCLDWIDRFERLIRDVGTFTEPGQLEDLLGVLDQARAIYDKIIQNGSR</sequence>
<dbReference type="SUPFAM" id="SSF89550">
    <property type="entry name" value="PHP domain-like"/>
    <property type="match status" value="1"/>
</dbReference>
<accession>A0ABT1V5P3</accession>
<dbReference type="Gene3D" id="3.20.20.140">
    <property type="entry name" value="Metal-dependent hydrolases"/>
    <property type="match status" value="1"/>
</dbReference>
<reference evidence="1 2" key="1">
    <citation type="submission" date="2022-07" db="EMBL/GenBank/DDBJ databases">
        <authorList>
            <person name="Phongsopitanun W."/>
            <person name="Tanasupawat S."/>
        </authorList>
    </citation>
    <scope>NUCLEOTIDE SEQUENCE [LARGE SCALE GENOMIC DNA]</scope>
    <source>
        <strain evidence="1 2">RCU-064</strain>
    </source>
</reference>
<dbReference type="EMBL" id="JANIAA010000027">
    <property type="protein sequence ID" value="MCQ8192701.1"/>
    <property type="molecule type" value="Genomic_DNA"/>
</dbReference>
<dbReference type="InterPro" id="IPR016195">
    <property type="entry name" value="Pol/histidinol_Pase-like"/>
</dbReference>
<proteinExistence type="predicted"/>
<comment type="caution">
    <text evidence="1">The sequence shown here is derived from an EMBL/GenBank/DDBJ whole genome shotgun (WGS) entry which is preliminary data.</text>
</comment>
<dbReference type="Proteomes" id="UP001204746">
    <property type="component" value="Unassembled WGS sequence"/>
</dbReference>
<evidence type="ECO:0000313" key="2">
    <source>
        <dbReference type="Proteomes" id="UP001204746"/>
    </source>
</evidence>
<name>A0ABT1V5P3_9ACTN</name>
<organism evidence="1 2">
    <name type="scientific">Streptomyces rugosispiralis</name>
    <dbReference type="NCBI Taxonomy" id="2967341"/>
    <lineage>
        <taxon>Bacteria</taxon>
        <taxon>Bacillati</taxon>
        <taxon>Actinomycetota</taxon>
        <taxon>Actinomycetes</taxon>
        <taxon>Kitasatosporales</taxon>
        <taxon>Streptomycetaceae</taxon>
        <taxon>Streptomyces</taxon>
    </lineage>
</organism>
<gene>
    <name evidence="1" type="ORF">NP777_31480</name>
</gene>
<dbReference type="RefSeq" id="WP_256653559.1">
    <property type="nucleotide sequence ID" value="NZ_JANIAA010000027.1"/>
</dbReference>
<keyword evidence="2" id="KW-1185">Reference proteome</keyword>
<evidence type="ECO:0000313" key="1">
    <source>
        <dbReference type="EMBL" id="MCQ8192701.1"/>
    </source>
</evidence>
<dbReference type="NCBIfam" id="NF038032">
    <property type="entry name" value="CehA_McbA_metalo"/>
    <property type="match status" value="1"/>
</dbReference>